<name>A0A2P4WXR6_9STRA</name>
<feature type="region of interest" description="Disordered" evidence="1">
    <location>
        <begin position="24"/>
        <end position="69"/>
    </location>
</feature>
<reference evidence="2 3" key="1">
    <citation type="journal article" date="2017" name="Genome Biol. Evol.">
        <title>Phytophthora megakarya and P. palmivora, closely related causal agents of cacao black pod rot, underwent increases in genome sizes and gene numbers by different mechanisms.</title>
        <authorList>
            <person name="Ali S.S."/>
            <person name="Shao J."/>
            <person name="Lary D.J."/>
            <person name="Kronmiller B."/>
            <person name="Shen D."/>
            <person name="Strem M.D."/>
            <person name="Amoako-Attah I."/>
            <person name="Akrofi A.Y."/>
            <person name="Begoude B.A."/>
            <person name="Ten Hoopen G.M."/>
            <person name="Coulibaly K."/>
            <person name="Kebe B.I."/>
            <person name="Melnick R.L."/>
            <person name="Guiltinan M.J."/>
            <person name="Tyler B.M."/>
            <person name="Meinhardt L.W."/>
            <person name="Bailey B.A."/>
        </authorList>
    </citation>
    <scope>NUCLEOTIDE SEQUENCE [LARGE SCALE GENOMIC DNA]</scope>
    <source>
        <strain evidence="3">sbr112.9</strain>
    </source>
</reference>
<dbReference type="Proteomes" id="UP000237271">
    <property type="component" value="Unassembled WGS sequence"/>
</dbReference>
<organism evidence="2 3">
    <name type="scientific">Phytophthora palmivora</name>
    <dbReference type="NCBI Taxonomy" id="4796"/>
    <lineage>
        <taxon>Eukaryota</taxon>
        <taxon>Sar</taxon>
        <taxon>Stramenopiles</taxon>
        <taxon>Oomycota</taxon>
        <taxon>Peronosporomycetes</taxon>
        <taxon>Peronosporales</taxon>
        <taxon>Peronosporaceae</taxon>
        <taxon>Phytophthora</taxon>
    </lineage>
</organism>
<evidence type="ECO:0000256" key="1">
    <source>
        <dbReference type="SAM" id="MobiDB-lite"/>
    </source>
</evidence>
<evidence type="ECO:0000313" key="2">
    <source>
        <dbReference type="EMBL" id="POM58095.1"/>
    </source>
</evidence>
<keyword evidence="3" id="KW-1185">Reference proteome</keyword>
<comment type="caution">
    <text evidence="2">The sequence shown here is derived from an EMBL/GenBank/DDBJ whole genome shotgun (WGS) entry which is preliminary data.</text>
</comment>
<dbReference type="AlphaFoldDB" id="A0A2P4WXR6"/>
<sequence>MDTDPSTRRRPKAVQDILHQLQTQALAADSHRKRPGDIELRGVMTTSTPRSSQVRAPETQNRSFSSQSAIDSLDRAAGATLPPPFCPWWAISTDHHRFRGLPAGLHAGRQLATQGMQWLSAPLSRKLPISTRLLRQLRSRRNFDQAYDRVLWWAVAMGNFYMLRRSEYFFDRGVTKPYAIHIRDVTFRTTSGDQGISKDQATSVTMRCRGSMTDQVGVETTRTLERSGSRWLYPVLAVKITCARAAEGAQYQRRAIDRLE</sequence>
<feature type="compositionally biased region" description="Polar residues" evidence="1">
    <location>
        <begin position="44"/>
        <end position="69"/>
    </location>
</feature>
<accession>A0A2P4WXR6</accession>
<gene>
    <name evidence="2" type="ORF">PHPALM_37305</name>
</gene>
<evidence type="ECO:0000313" key="3">
    <source>
        <dbReference type="Proteomes" id="UP000237271"/>
    </source>
</evidence>
<proteinExistence type="predicted"/>
<protein>
    <submittedName>
        <fullName evidence="2">Uncharacterized protein</fullName>
    </submittedName>
</protein>
<dbReference type="EMBL" id="NCKW01020360">
    <property type="protein sequence ID" value="POM58095.1"/>
    <property type="molecule type" value="Genomic_DNA"/>
</dbReference>
<dbReference type="OrthoDB" id="167975at2759"/>